<dbReference type="NCBIfam" id="TIGR00369">
    <property type="entry name" value="unchar_dom_1"/>
    <property type="match status" value="1"/>
</dbReference>
<comment type="caution">
    <text evidence="4">The sequence shown here is derived from an EMBL/GenBank/DDBJ whole genome shotgun (WGS) entry which is preliminary data.</text>
</comment>
<dbReference type="InterPro" id="IPR003736">
    <property type="entry name" value="PAAI_dom"/>
</dbReference>
<protein>
    <recommendedName>
        <fullName evidence="3">Thioesterase domain-containing protein</fullName>
    </recommendedName>
</protein>
<dbReference type="AlphaFoldDB" id="A0A0B8Z5T6"/>
<reference evidence="4 5" key="1">
    <citation type="submission" date="2014-10" db="EMBL/GenBank/DDBJ databases">
        <title>Draft genome sequence of Novosphingobium subterraneum DSM 12447.</title>
        <authorList>
            <person name="Gan H.M."/>
            <person name="Gan H.Y."/>
            <person name="Savka M.A."/>
        </authorList>
    </citation>
    <scope>NUCLEOTIDE SEQUENCE [LARGE SCALE GENOMIC DNA]</scope>
    <source>
        <strain evidence="4 5">DSM 12447</strain>
    </source>
</reference>
<dbReference type="GO" id="GO:0047617">
    <property type="term" value="F:fatty acyl-CoA hydrolase activity"/>
    <property type="evidence" value="ECO:0007669"/>
    <property type="project" value="InterPro"/>
</dbReference>
<keyword evidence="5" id="KW-1185">Reference proteome</keyword>
<dbReference type="STRING" id="48936.NJ75_04659"/>
<evidence type="ECO:0000256" key="1">
    <source>
        <dbReference type="ARBA" id="ARBA00008324"/>
    </source>
</evidence>
<evidence type="ECO:0000313" key="4">
    <source>
        <dbReference type="EMBL" id="KHS41578.1"/>
    </source>
</evidence>
<evidence type="ECO:0000313" key="5">
    <source>
        <dbReference type="Proteomes" id="UP000031338"/>
    </source>
</evidence>
<gene>
    <name evidence="4" type="ORF">NJ75_04659</name>
</gene>
<sequence length="164" mass="17267">MIDRERLQEMLNIAPFHRWLGLEIATCSDQGIAITMPWREEIVSNPMIGSAHGGVLASLVDLTGLYTLLAGGVAARATADLHVDYHRPATSGPLTAHGQIVKIGRQISVAETRVLEPDGKLVASGRGAYFSSTGSLDHRGGTIDLEQALATQGPATSAARSTPA</sequence>
<dbReference type="InterPro" id="IPR039298">
    <property type="entry name" value="ACOT13"/>
</dbReference>
<keyword evidence="2" id="KW-0378">Hydrolase</keyword>
<dbReference type="PANTHER" id="PTHR21660:SF1">
    <property type="entry name" value="ACYL-COENZYME A THIOESTERASE 13"/>
    <property type="match status" value="1"/>
</dbReference>
<comment type="similarity">
    <text evidence="1">Belongs to the thioesterase PaaI family.</text>
</comment>
<organism evidence="4 5">
    <name type="scientific">Novosphingobium subterraneum</name>
    <dbReference type="NCBI Taxonomy" id="48936"/>
    <lineage>
        <taxon>Bacteria</taxon>
        <taxon>Pseudomonadati</taxon>
        <taxon>Pseudomonadota</taxon>
        <taxon>Alphaproteobacteria</taxon>
        <taxon>Sphingomonadales</taxon>
        <taxon>Sphingomonadaceae</taxon>
        <taxon>Novosphingobium</taxon>
    </lineage>
</organism>
<dbReference type="InterPro" id="IPR006683">
    <property type="entry name" value="Thioestr_dom"/>
</dbReference>
<accession>A0A0B8Z5T6</accession>
<feature type="domain" description="Thioesterase" evidence="3">
    <location>
        <begin position="49"/>
        <end position="122"/>
    </location>
</feature>
<dbReference type="PANTHER" id="PTHR21660">
    <property type="entry name" value="THIOESTERASE SUPERFAMILY MEMBER-RELATED"/>
    <property type="match status" value="1"/>
</dbReference>
<dbReference type="EMBL" id="JRVC01000042">
    <property type="protein sequence ID" value="KHS41578.1"/>
    <property type="molecule type" value="Genomic_DNA"/>
</dbReference>
<evidence type="ECO:0000256" key="2">
    <source>
        <dbReference type="ARBA" id="ARBA00022801"/>
    </source>
</evidence>
<dbReference type="SUPFAM" id="SSF54637">
    <property type="entry name" value="Thioesterase/thiol ester dehydrase-isomerase"/>
    <property type="match status" value="1"/>
</dbReference>
<name>A0A0B8Z5T6_9SPHN</name>
<evidence type="ECO:0000259" key="3">
    <source>
        <dbReference type="Pfam" id="PF03061"/>
    </source>
</evidence>
<dbReference type="Gene3D" id="3.10.129.10">
    <property type="entry name" value="Hotdog Thioesterase"/>
    <property type="match status" value="1"/>
</dbReference>
<proteinExistence type="inferred from homology"/>
<dbReference type="Pfam" id="PF03061">
    <property type="entry name" value="4HBT"/>
    <property type="match status" value="1"/>
</dbReference>
<dbReference type="CDD" id="cd03443">
    <property type="entry name" value="PaaI_thioesterase"/>
    <property type="match status" value="1"/>
</dbReference>
<dbReference type="Proteomes" id="UP000031338">
    <property type="component" value="Unassembled WGS sequence"/>
</dbReference>
<dbReference type="InterPro" id="IPR029069">
    <property type="entry name" value="HotDog_dom_sf"/>
</dbReference>